<dbReference type="Pfam" id="PF13560">
    <property type="entry name" value="HTH_31"/>
    <property type="match status" value="1"/>
</dbReference>
<dbReference type="PANTHER" id="PTHR35010">
    <property type="entry name" value="BLL4672 PROTEIN-RELATED"/>
    <property type="match status" value="1"/>
</dbReference>
<evidence type="ECO:0000313" key="2">
    <source>
        <dbReference type="EMBL" id="ODP28436.1"/>
    </source>
</evidence>
<dbReference type="InterPro" id="IPR041413">
    <property type="entry name" value="MLTR_LBD"/>
</dbReference>
<dbReference type="STRING" id="1886670.PTI45_02186"/>
<dbReference type="EMBL" id="MDER01000038">
    <property type="protein sequence ID" value="ODP28436.1"/>
    <property type="molecule type" value="Genomic_DNA"/>
</dbReference>
<reference evidence="2 3" key="1">
    <citation type="submission" date="2016-08" db="EMBL/GenBank/DDBJ databases">
        <title>Genome sequencing of Paenibacillus sp. TI45-13ar, isolated from Korean traditional nuruk.</title>
        <authorList>
            <person name="Kim S.-J."/>
        </authorList>
    </citation>
    <scope>NUCLEOTIDE SEQUENCE [LARGE SCALE GENOMIC DNA]</scope>
    <source>
        <strain evidence="2 3">TI45-13ar</strain>
    </source>
</reference>
<dbReference type="AlphaFoldDB" id="A0A1E3L3V6"/>
<dbReference type="Gene3D" id="3.30.450.180">
    <property type="match status" value="1"/>
</dbReference>
<dbReference type="Gene3D" id="1.10.260.40">
    <property type="entry name" value="lambda repressor-like DNA-binding domains"/>
    <property type="match status" value="1"/>
</dbReference>
<evidence type="ECO:0000313" key="3">
    <source>
        <dbReference type="Proteomes" id="UP000094578"/>
    </source>
</evidence>
<accession>A0A1E3L3V6</accession>
<proteinExistence type="predicted"/>
<name>A0A1E3L3V6_9BACL</name>
<dbReference type="SUPFAM" id="SSF47413">
    <property type="entry name" value="lambda repressor-like DNA-binding domains"/>
    <property type="match status" value="1"/>
</dbReference>
<keyword evidence="3" id="KW-1185">Reference proteome</keyword>
<dbReference type="InterPro" id="IPR010982">
    <property type="entry name" value="Lambda_DNA-bd_dom_sf"/>
</dbReference>
<dbReference type="Proteomes" id="UP000094578">
    <property type="component" value="Unassembled WGS sequence"/>
</dbReference>
<sequence length="278" mass="32234">MLELDRQLELGAFLKNRRARILPAHVGLPENGRRRTSGLRRAEVAMLAGVSIDWYTYLEQGRDIQVSNQVLESIARVLQLDDSERKHLFLLAHRQLPPETERPPLQVSDTLQRFLDQLGHAPACAIDAKLNIVAWNRAFSVVYGDYDHFNTRERNLLWQTFMSPAFLALKGSQWKDHALRLVAQLRAHYARFIEDNWYADFILDLQQHSIEFQQLWELHEVLDAPEGRKLIHHPVVKELAFEHISFQSIDVPDVQILVNIALPEYDTAQKLALLLNQK</sequence>
<gene>
    <name evidence="2" type="ORF">PTI45_02186</name>
</gene>
<evidence type="ECO:0000259" key="1">
    <source>
        <dbReference type="SMART" id="SM00530"/>
    </source>
</evidence>
<dbReference type="RefSeq" id="WP_069327611.1">
    <property type="nucleotide sequence ID" value="NZ_MDER01000038.1"/>
</dbReference>
<comment type="caution">
    <text evidence="2">The sequence shown here is derived from an EMBL/GenBank/DDBJ whole genome shotgun (WGS) entry which is preliminary data.</text>
</comment>
<feature type="domain" description="HTH cro/C1-type" evidence="1">
    <location>
        <begin position="13"/>
        <end position="85"/>
    </location>
</feature>
<dbReference type="SMART" id="SM00530">
    <property type="entry name" value="HTH_XRE"/>
    <property type="match status" value="1"/>
</dbReference>
<dbReference type="CDD" id="cd00093">
    <property type="entry name" value="HTH_XRE"/>
    <property type="match status" value="1"/>
</dbReference>
<dbReference type="InterPro" id="IPR001387">
    <property type="entry name" value="Cro/C1-type_HTH"/>
</dbReference>
<dbReference type="Pfam" id="PF17765">
    <property type="entry name" value="MLTR_LBD"/>
    <property type="match status" value="1"/>
</dbReference>
<protein>
    <recommendedName>
        <fullName evidence="1">HTH cro/C1-type domain-containing protein</fullName>
    </recommendedName>
</protein>
<organism evidence="2 3">
    <name type="scientific">Paenibacillus nuruki</name>
    <dbReference type="NCBI Taxonomy" id="1886670"/>
    <lineage>
        <taxon>Bacteria</taxon>
        <taxon>Bacillati</taxon>
        <taxon>Bacillota</taxon>
        <taxon>Bacilli</taxon>
        <taxon>Bacillales</taxon>
        <taxon>Paenibacillaceae</taxon>
        <taxon>Paenibacillus</taxon>
    </lineage>
</organism>
<dbReference type="GO" id="GO:0003677">
    <property type="term" value="F:DNA binding"/>
    <property type="evidence" value="ECO:0007669"/>
    <property type="project" value="InterPro"/>
</dbReference>